<gene>
    <name evidence="1" type="ORF">NQ318_019890</name>
</gene>
<keyword evidence="2" id="KW-1185">Reference proteome</keyword>
<comment type="caution">
    <text evidence="1">The sequence shown here is derived from an EMBL/GenBank/DDBJ whole genome shotgun (WGS) entry which is preliminary data.</text>
</comment>
<dbReference type="EMBL" id="JAPWTK010000078">
    <property type="protein sequence ID" value="KAJ8951911.1"/>
    <property type="molecule type" value="Genomic_DNA"/>
</dbReference>
<name>A0AAV8YL20_9CUCU</name>
<dbReference type="Proteomes" id="UP001162162">
    <property type="component" value="Unassembled WGS sequence"/>
</dbReference>
<sequence length="30" mass="3448">MEDCCTSVTHPNVNPYRKQEQNCCKEGETC</sequence>
<organism evidence="1 2">
    <name type="scientific">Aromia moschata</name>
    <dbReference type="NCBI Taxonomy" id="1265417"/>
    <lineage>
        <taxon>Eukaryota</taxon>
        <taxon>Metazoa</taxon>
        <taxon>Ecdysozoa</taxon>
        <taxon>Arthropoda</taxon>
        <taxon>Hexapoda</taxon>
        <taxon>Insecta</taxon>
        <taxon>Pterygota</taxon>
        <taxon>Neoptera</taxon>
        <taxon>Endopterygota</taxon>
        <taxon>Coleoptera</taxon>
        <taxon>Polyphaga</taxon>
        <taxon>Cucujiformia</taxon>
        <taxon>Chrysomeloidea</taxon>
        <taxon>Cerambycidae</taxon>
        <taxon>Cerambycinae</taxon>
        <taxon>Callichromatini</taxon>
        <taxon>Aromia</taxon>
    </lineage>
</organism>
<dbReference type="AlphaFoldDB" id="A0AAV8YL20"/>
<accession>A0AAV8YL20</accession>
<protein>
    <submittedName>
        <fullName evidence="1">Uncharacterized protein</fullName>
    </submittedName>
</protein>
<evidence type="ECO:0000313" key="2">
    <source>
        <dbReference type="Proteomes" id="UP001162162"/>
    </source>
</evidence>
<evidence type="ECO:0000313" key="1">
    <source>
        <dbReference type="EMBL" id="KAJ8951911.1"/>
    </source>
</evidence>
<reference evidence="1" key="1">
    <citation type="journal article" date="2023" name="Insect Mol. Biol.">
        <title>Genome sequencing provides insights into the evolution of gene families encoding plant cell wall-degrading enzymes in longhorned beetles.</title>
        <authorList>
            <person name="Shin N.R."/>
            <person name="Okamura Y."/>
            <person name="Kirsch R."/>
            <person name="Pauchet Y."/>
        </authorList>
    </citation>
    <scope>NUCLEOTIDE SEQUENCE</scope>
    <source>
        <strain evidence="1">AMC_N1</strain>
    </source>
</reference>
<proteinExistence type="predicted"/>